<gene>
    <name evidence="2" type="ORF">FWILDA_LOCUS12899</name>
</gene>
<feature type="domain" description="Methyltransferase" evidence="1">
    <location>
        <begin position="5"/>
        <end position="77"/>
    </location>
</feature>
<dbReference type="OrthoDB" id="2013972at2759"/>
<comment type="caution">
    <text evidence="2">The sequence shown here is derived from an EMBL/GenBank/DDBJ whole genome shotgun (WGS) entry which is preliminary data.</text>
</comment>
<dbReference type="Gene3D" id="3.40.50.150">
    <property type="entry name" value="Vaccinia Virus protein VP39"/>
    <property type="match status" value="1"/>
</dbReference>
<name>A0A9W4SZJ9_9GLOM</name>
<dbReference type="EMBL" id="CAMKVN010004443">
    <property type="protein sequence ID" value="CAI2187084.1"/>
    <property type="molecule type" value="Genomic_DNA"/>
</dbReference>
<reference evidence="2" key="1">
    <citation type="submission" date="2022-08" db="EMBL/GenBank/DDBJ databases">
        <authorList>
            <person name="Kallberg Y."/>
            <person name="Tangrot J."/>
            <person name="Rosling A."/>
        </authorList>
    </citation>
    <scope>NUCLEOTIDE SEQUENCE</scope>
    <source>
        <strain evidence="2">Wild A</strain>
    </source>
</reference>
<keyword evidence="3" id="KW-1185">Reference proteome</keyword>
<evidence type="ECO:0000259" key="1">
    <source>
        <dbReference type="Pfam" id="PF13649"/>
    </source>
</evidence>
<protein>
    <submittedName>
        <fullName evidence="2">5044_t:CDS:1</fullName>
    </submittedName>
</protein>
<proteinExistence type="predicted"/>
<accession>A0A9W4SZJ9</accession>
<dbReference type="Proteomes" id="UP001153678">
    <property type="component" value="Unassembled WGS sequence"/>
</dbReference>
<evidence type="ECO:0000313" key="2">
    <source>
        <dbReference type="EMBL" id="CAI2187084.1"/>
    </source>
</evidence>
<feature type="non-terminal residue" evidence="2">
    <location>
        <position position="94"/>
    </location>
</feature>
<dbReference type="AlphaFoldDB" id="A0A9W4SZJ9"/>
<evidence type="ECO:0000313" key="3">
    <source>
        <dbReference type="Proteomes" id="UP001153678"/>
    </source>
</evidence>
<sequence>SNVKVLDVGCGFGFWKLEMTSEFSLAKFYGIDSKPSFPESVSPKNVEFIEANILQCLPFKDAELDYFVEPELEGHVTSEALFRWTNEGSNETVD</sequence>
<organism evidence="2 3">
    <name type="scientific">Funneliformis geosporum</name>
    <dbReference type="NCBI Taxonomy" id="1117311"/>
    <lineage>
        <taxon>Eukaryota</taxon>
        <taxon>Fungi</taxon>
        <taxon>Fungi incertae sedis</taxon>
        <taxon>Mucoromycota</taxon>
        <taxon>Glomeromycotina</taxon>
        <taxon>Glomeromycetes</taxon>
        <taxon>Glomerales</taxon>
        <taxon>Glomeraceae</taxon>
        <taxon>Funneliformis</taxon>
    </lineage>
</organism>
<dbReference type="Pfam" id="PF13649">
    <property type="entry name" value="Methyltransf_25"/>
    <property type="match status" value="1"/>
</dbReference>
<dbReference type="InterPro" id="IPR041698">
    <property type="entry name" value="Methyltransf_25"/>
</dbReference>
<dbReference type="SUPFAM" id="SSF53335">
    <property type="entry name" value="S-adenosyl-L-methionine-dependent methyltransferases"/>
    <property type="match status" value="1"/>
</dbReference>
<dbReference type="InterPro" id="IPR029063">
    <property type="entry name" value="SAM-dependent_MTases_sf"/>
</dbReference>